<dbReference type="GO" id="GO:0046464">
    <property type="term" value="P:acylglycerol catabolic process"/>
    <property type="evidence" value="ECO:0007669"/>
    <property type="project" value="TreeGrafter"/>
</dbReference>
<sequence length="374" mass="39425">MRTSFTIAAFTLAASSAAQEAVDCKIVEFPVSVTASNEVFGSSFDPESVSSIDQFLSQGLSTGAVDVVGEASTTANFSISAQYCAPAGATHPESLPIQLLAHGNTCDRTVWDALSNSDLQASGYSYQRFFASQGYATLAIDLPGHGKSTLPDPNTIIQMAIEAAVIDAIAASLRSTSNPLGVSFSKIVFTGHSYGSITGVAAARFAPDFVDAIVLTGWSAFVPLPSPLLQLQMQPAALLFDRFKGYPLGYITASNETGHEESFYGGAYDHTIPKISFDTQDVMTCGEGGSLGVGLQPATGFTGKVFAITGSEDILFCNPKNGACADQLANSSFLFPNATSFQSQVIDNTGHDFMLHFSSTETFAKIQQFLVNNV</sequence>
<dbReference type="STRING" id="413071.G9N6K3"/>
<dbReference type="GO" id="GO:0016020">
    <property type="term" value="C:membrane"/>
    <property type="evidence" value="ECO:0007669"/>
    <property type="project" value="TreeGrafter"/>
</dbReference>
<proteinExistence type="predicted"/>
<dbReference type="Pfam" id="PF12697">
    <property type="entry name" value="Abhydrolase_6"/>
    <property type="match status" value="1"/>
</dbReference>
<evidence type="ECO:0000259" key="2">
    <source>
        <dbReference type="Pfam" id="PF12697"/>
    </source>
</evidence>
<organism evidence="3 4">
    <name type="scientific">Hypocrea virens (strain Gv29-8 / FGSC 10586)</name>
    <name type="common">Gliocladium virens</name>
    <name type="synonym">Trichoderma virens</name>
    <dbReference type="NCBI Taxonomy" id="413071"/>
    <lineage>
        <taxon>Eukaryota</taxon>
        <taxon>Fungi</taxon>
        <taxon>Dikarya</taxon>
        <taxon>Ascomycota</taxon>
        <taxon>Pezizomycotina</taxon>
        <taxon>Sordariomycetes</taxon>
        <taxon>Hypocreomycetidae</taxon>
        <taxon>Hypocreales</taxon>
        <taxon>Hypocreaceae</taxon>
        <taxon>Trichoderma</taxon>
    </lineage>
</organism>
<keyword evidence="4" id="KW-1185">Reference proteome</keyword>
<reference evidence="3 4" key="1">
    <citation type="journal article" date="2011" name="Genome Biol.">
        <title>Comparative genome sequence analysis underscores mycoparasitism as the ancestral life style of Trichoderma.</title>
        <authorList>
            <person name="Kubicek C.P."/>
            <person name="Herrera-Estrella A."/>
            <person name="Seidl-Seiboth V."/>
            <person name="Martinez D.A."/>
            <person name="Druzhinina I.S."/>
            <person name="Thon M."/>
            <person name="Zeilinger S."/>
            <person name="Casas-Flores S."/>
            <person name="Horwitz B.A."/>
            <person name="Mukherjee P.K."/>
            <person name="Mukherjee M."/>
            <person name="Kredics L."/>
            <person name="Alcaraz L.D."/>
            <person name="Aerts A."/>
            <person name="Antal Z."/>
            <person name="Atanasova L."/>
            <person name="Cervantes-Badillo M.G."/>
            <person name="Challacombe J."/>
            <person name="Chertkov O."/>
            <person name="McCluskey K."/>
            <person name="Coulpier F."/>
            <person name="Deshpande N."/>
            <person name="von Doehren H."/>
            <person name="Ebbole D.J."/>
            <person name="Esquivel-Naranjo E.U."/>
            <person name="Fekete E."/>
            <person name="Flipphi M."/>
            <person name="Glaser F."/>
            <person name="Gomez-Rodriguez E.Y."/>
            <person name="Gruber S."/>
            <person name="Han C."/>
            <person name="Henrissat B."/>
            <person name="Hermosa R."/>
            <person name="Hernandez-Onate M."/>
            <person name="Karaffa L."/>
            <person name="Kosti I."/>
            <person name="Le Crom S."/>
            <person name="Lindquist E."/>
            <person name="Lucas S."/>
            <person name="Luebeck M."/>
            <person name="Luebeck P.S."/>
            <person name="Margeot A."/>
            <person name="Metz B."/>
            <person name="Misra M."/>
            <person name="Nevalainen H."/>
            <person name="Omann M."/>
            <person name="Packer N."/>
            <person name="Perrone G."/>
            <person name="Uresti-Rivera E.E."/>
            <person name="Salamov A."/>
            <person name="Schmoll M."/>
            <person name="Seiboth B."/>
            <person name="Shapiro H."/>
            <person name="Sukno S."/>
            <person name="Tamayo-Ramos J.A."/>
            <person name="Tisch D."/>
            <person name="Wiest A."/>
            <person name="Wilkinson H.H."/>
            <person name="Zhang M."/>
            <person name="Coutinho P.M."/>
            <person name="Kenerley C.M."/>
            <person name="Monte E."/>
            <person name="Baker S.E."/>
            <person name="Grigoriev I.V."/>
        </authorList>
    </citation>
    <scope>NUCLEOTIDE SEQUENCE [LARGE SCALE GENOMIC DNA]</scope>
    <source>
        <strain evidence="4">Gv29-8 / FGSC 10586</strain>
    </source>
</reference>
<dbReference type="AlphaFoldDB" id="G9N6K3"/>
<dbReference type="eggNOG" id="ENOG502SI94">
    <property type="taxonomic scope" value="Eukaryota"/>
</dbReference>
<feature type="chain" id="PRO_5003524148" description="AB hydrolase-1 domain-containing protein" evidence="1">
    <location>
        <begin position="19"/>
        <end position="374"/>
    </location>
</feature>
<dbReference type="EMBL" id="ABDF02000088">
    <property type="protein sequence ID" value="EHK17763.1"/>
    <property type="molecule type" value="Genomic_DNA"/>
</dbReference>
<dbReference type="VEuPathDB" id="FungiDB:TRIVIDRAFT_42937"/>
<dbReference type="PANTHER" id="PTHR43798">
    <property type="entry name" value="MONOACYLGLYCEROL LIPASE"/>
    <property type="match status" value="1"/>
</dbReference>
<dbReference type="PANTHER" id="PTHR43798:SF5">
    <property type="entry name" value="MONOACYLGLYCEROL LIPASE ABHD6"/>
    <property type="match status" value="1"/>
</dbReference>
<feature type="domain" description="AB hydrolase-1" evidence="2">
    <location>
        <begin position="99"/>
        <end position="363"/>
    </location>
</feature>
<evidence type="ECO:0000313" key="4">
    <source>
        <dbReference type="Proteomes" id="UP000007115"/>
    </source>
</evidence>
<evidence type="ECO:0000313" key="3">
    <source>
        <dbReference type="EMBL" id="EHK17763.1"/>
    </source>
</evidence>
<dbReference type="GO" id="GO:0047372">
    <property type="term" value="F:monoacylglycerol lipase activity"/>
    <property type="evidence" value="ECO:0007669"/>
    <property type="project" value="TreeGrafter"/>
</dbReference>
<protein>
    <recommendedName>
        <fullName evidence="2">AB hydrolase-1 domain-containing protein</fullName>
    </recommendedName>
</protein>
<gene>
    <name evidence="3" type="ORF">TRIVIDRAFT_42937</name>
</gene>
<name>G9N6K3_HYPVG</name>
<evidence type="ECO:0000256" key="1">
    <source>
        <dbReference type="SAM" id="SignalP"/>
    </source>
</evidence>
<comment type="caution">
    <text evidence="3">The sequence shown here is derived from an EMBL/GenBank/DDBJ whole genome shotgun (WGS) entry which is preliminary data.</text>
</comment>
<dbReference type="Gene3D" id="3.40.50.1820">
    <property type="entry name" value="alpha/beta hydrolase"/>
    <property type="match status" value="1"/>
</dbReference>
<accession>G9N6K3</accession>
<dbReference type="Proteomes" id="UP000007115">
    <property type="component" value="Unassembled WGS sequence"/>
</dbReference>
<dbReference type="SUPFAM" id="SSF53474">
    <property type="entry name" value="alpha/beta-Hydrolases"/>
    <property type="match status" value="1"/>
</dbReference>
<keyword evidence="1" id="KW-0732">Signal</keyword>
<dbReference type="InParanoid" id="G9N6K3"/>
<dbReference type="OrthoDB" id="190201at2759"/>
<dbReference type="HOGENOM" id="CLU_034763_1_0_1"/>
<feature type="signal peptide" evidence="1">
    <location>
        <begin position="1"/>
        <end position="18"/>
    </location>
</feature>
<dbReference type="GeneID" id="25794151"/>
<dbReference type="InterPro" id="IPR000073">
    <property type="entry name" value="AB_hydrolase_1"/>
</dbReference>
<dbReference type="InterPro" id="IPR029058">
    <property type="entry name" value="AB_hydrolase_fold"/>
</dbReference>
<dbReference type="InterPro" id="IPR050266">
    <property type="entry name" value="AB_hydrolase_sf"/>
</dbReference>
<dbReference type="RefSeq" id="XP_013951956.1">
    <property type="nucleotide sequence ID" value="XM_014096481.1"/>
</dbReference>
<dbReference type="OMA" id="SNETGHE"/>